<dbReference type="PANTHER" id="PTHR12792:SF0">
    <property type="entry name" value="SEPARIN"/>
    <property type="match status" value="1"/>
</dbReference>
<keyword evidence="3" id="KW-0378">Hydrolase</keyword>
<dbReference type="PANTHER" id="PTHR12792">
    <property type="entry name" value="EXTRA SPINDLE POLES 1-RELATED"/>
    <property type="match status" value="1"/>
</dbReference>
<dbReference type="GO" id="GO:0004197">
    <property type="term" value="F:cysteine-type endopeptidase activity"/>
    <property type="evidence" value="ECO:0007669"/>
    <property type="project" value="InterPro"/>
</dbReference>
<dbReference type="EMBL" id="LAZP02000094">
    <property type="protein sequence ID" value="PFH61016.1"/>
    <property type="molecule type" value="Genomic_DNA"/>
</dbReference>
<evidence type="ECO:0000256" key="5">
    <source>
        <dbReference type="SAM" id="MobiDB-lite"/>
    </source>
</evidence>
<organism evidence="7 8">
    <name type="scientific">Ophiocordyceps unilateralis</name>
    <name type="common">Zombie-ant fungus</name>
    <name type="synonym">Torrubia unilateralis</name>
    <dbReference type="NCBI Taxonomy" id="268505"/>
    <lineage>
        <taxon>Eukaryota</taxon>
        <taxon>Fungi</taxon>
        <taxon>Dikarya</taxon>
        <taxon>Ascomycota</taxon>
        <taxon>Pezizomycotina</taxon>
        <taxon>Sordariomycetes</taxon>
        <taxon>Hypocreomycetidae</taxon>
        <taxon>Hypocreales</taxon>
        <taxon>Ophiocordycipitaceae</taxon>
        <taxon>Ophiocordyceps</taxon>
    </lineage>
</organism>
<accession>A0A2A9PJL4</accession>
<evidence type="ECO:0000256" key="3">
    <source>
        <dbReference type="ARBA" id="ARBA00022801"/>
    </source>
</evidence>
<reference evidence="7 8" key="1">
    <citation type="journal article" date="2015" name="BMC Genomics">
        <title>Gene expression during zombie ant biting behavior reflects the complexity underlying fungal parasitic behavioral manipulation.</title>
        <authorList>
            <person name="de Bekker C."/>
            <person name="Ohm R.A."/>
            <person name="Loreto R.G."/>
            <person name="Sebastian A."/>
            <person name="Albert I."/>
            <person name="Merrow M."/>
            <person name="Brachmann A."/>
            <person name="Hughes D.P."/>
        </authorList>
    </citation>
    <scope>NUCLEOTIDE SEQUENCE [LARGE SCALE GENOMIC DNA]</scope>
    <source>
        <strain evidence="7 8">SC16a</strain>
    </source>
</reference>
<dbReference type="GO" id="GO:0005737">
    <property type="term" value="C:cytoplasm"/>
    <property type="evidence" value="ECO:0007669"/>
    <property type="project" value="TreeGrafter"/>
</dbReference>
<feature type="region of interest" description="Disordered" evidence="5">
    <location>
        <begin position="1287"/>
        <end position="1328"/>
    </location>
</feature>
<reference evidence="7 8" key="2">
    <citation type="journal article" date="2017" name="Sci. Rep.">
        <title>Ant-infecting Ophiocordyceps genomes reveal a high diversity of potential behavioral manipulation genes and a possible major role for enterotoxins.</title>
        <authorList>
            <person name="de Bekker C."/>
            <person name="Ohm R.A."/>
            <person name="Evans H.C."/>
            <person name="Brachmann A."/>
            <person name="Hughes D.P."/>
        </authorList>
    </citation>
    <scope>NUCLEOTIDE SEQUENCE [LARGE SCALE GENOMIC DNA]</scope>
    <source>
        <strain evidence="7 8">SC16a</strain>
    </source>
</reference>
<dbReference type="OrthoDB" id="10255632at2759"/>
<evidence type="ECO:0000259" key="6">
    <source>
        <dbReference type="PROSITE" id="PS51700"/>
    </source>
</evidence>
<dbReference type="EC" id="3.4.22.49" evidence="2"/>
<gene>
    <name evidence="7" type="ORF">XA68_18381</name>
</gene>
<keyword evidence="8" id="KW-1185">Reference proteome</keyword>
<dbReference type="GO" id="GO:0051307">
    <property type="term" value="P:meiotic chromosome separation"/>
    <property type="evidence" value="ECO:0007669"/>
    <property type="project" value="TreeGrafter"/>
</dbReference>
<dbReference type="InterPro" id="IPR005314">
    <property type="entry name" value="Peptidase_C50"/>
</dbReference>
<sequence>MAQLQAKVDAVKAAVSSTTSCTPTTLVTLKELLLVDVEPKTKSKTKSASVNPKASGGTKSNNNSHALLGPRERTALATHVINATLKSLAEIAKPLPPSTPGKHGEKNTKQTARRRSLRRSISAPLSPLQPRTLNRVATSPNLAAKEARHVPLSQSTGCLATVECARAAFACLRSIKGPVQEGQVDYQLENGMSVLVGRLLALGFYDQAARELRTLKRRLDGSITTTTTMTTTTTKNPKTAYVDAAAVAELLDFGANVPKHSLVAVTACQTQVIKLVVATKKPAQVEALLPALQESNPSSTIGFLSRLAAAGDKEAQKAARQTASLCQMLLSAVPSVSGSEDGVATEPRLSPDPTVAFELQALALRTQMKWWKLAGHHGDVDDEILSPLARCSRALVRRQKSDDALVYRTLTSAFESVMSLVGSQKQQPAESAKSALSSLYQVLGSTAHAARQYDDACDWLQRLRGCLCPETDFVVRVFSVSARTLAATLKRPDPGPDLEQLLRDVITGLDGSLSGTVTELNELLDSLSAARRSVVGLLKDTMDADATARRAPETLVALAKDFVLRYPRFVRRWLGTPPGKDACAKQMIQFDQRRDAVMQAMGPVLDAALTVLRSHLQTGSFEWQLVDDVLQHCDSLLQSVASPAKTDQLGAYHVKISNLYFAFFLELRRRADRPKDVSKMLLQALSRSIDTVKDRPPITREKAQLSTKLELFADLCREAGRIDDAVRTLRSICTNMAEDGVLSDVAAALASQPPVLAWGATDKAASLSRALRSIAKLDKSWTDWTFFLPEAERAAVLEHLMHLGCSFTPLRLHDPTLTALLRIYAPDRYPIRRLRVLLHVLYQNIGDDADSAELPSELDQALEQLQRKDRAEDAALCHYVPHLEAYHCLVSAMAESETELPIDKVKGSLSAWTRMAASCRTREDMYAVIDNPDDLLDHLQSLQNLVGLRGDDRLQLDVAELSVRLAEVASMSKAESGHDGLVASQSQLAAHQVAVGNYTQAMDTLERTKTLVEERKGGISQGVLVDFYLTQAECFSGVDSFEEALKCISKANAICSQAHSTWARSRCHATIALSTASLLQSTISLQKGDVQEALTEAKNSVRMLSHDWAKLETSSAAETNLSETSTASIDVKASRAGGPRLWRLASPLLRSLLHLSSVYAHIGLFQETVYYAQSACKVAEGTQSSLFKAQVSSWTGSVYAKADMTDKALAEYEEAERCMPEGACAWRVRIARQMGDFYCGIGDEDKAKRYLDMAEETIHQLSATTTGSELGEVVVEATASRATRTGIKTGTSTATRTKRETKMTTRTTSKPPATSRKPRQASVVRAKSPAAPILSQTPKDVYQSSLLTAVMLSRAVWLIRQEEWSSALSMLERVRGLPKLLGASWLEQMTTAASLIGQSMEQMVSDPVFSVVQESTLSLPAVCAEKGAPDRTVVSVSPPRNRNKGSRERAGPAFAEALRQAQALLMEAHGSALTSCDSGMLHRISALLQSTVVLLSATSAARAFSSGLATVAVDLGRNVAWARELNSVRASAEATIPRAMAPPGRRGSLDLTADLARFHKKYVEMIPKGWNVISLSLSDNRHDLCISKLQTGHNPFILRLPLERANSRDADSDVFNFEHGREELRAIVKLANETSHSARDLQTKGERTAWWAQREALDARLGDLVASMETTWLGGFRGIFAQHRRRADLLASFHKSFQRILDGALPSRRGRMRGKSRASKAVTLDPRILDLFVGLGDPEMAEADYDEALTDLLYFVVDILQFHGERNAYDEIDFDAMVVETHDALRGYYGAARTGAGAGAGAGTGTGAEAEAGAHTVLVLDKGLHCFPWESLPCMRGLSVSRVPSLACLRRLLSEASMPDDADVPRGHYVSAQSGTLILNPSSDLDRTQAFFQEAMTRQLPSWRSVIRREPRESELEKALSTSDTLLYFGHGSGAQYIRGRTIRRLDRCRPATFLMGCSSAALTTAGEFECHGPVWNYMMAGCPAVVGTLWDVTDRDIDRFAGRAFEEWGLVPRGTFAGELTRRSDVGLSLAEAVGRAREACRLKFLNGAAAVVYGIPVFVGRASDGGG</sequence>
<dbReference type="Pfam" id="PF03568">
    <property type="entry name" value="Separin_C"/>
    <property type="match status" value="1"/>
</dbReference>
<evidence type="ECO:0000313" key="8">
    <source>
        <dbReference type="Proteomes" id="UP000037136"/>
    </source>
</evidence>
<dbReference type="GO" id="GO:0072686">
    <property type="term" value="C:mitotic spindle"/>
    <property type="evidence" value="ECO:0007669"/>
    <property type="project" value="TreeGrafter"/>
</dbReference>
<evidence type="ECO:0000256" key="2">
    <source>
        <dbReference type="ARBA" id="ARBA00012489"/>
    </source>
</evidence>
<feature type="region of interest" description="Disordered" evidence="5">
    <location>
        <begin position="40"/>
        <end position="66"/>
    </location>
</feature>
<name>A0A2A9PJL4_OPHUN</name>
<keyword evidence="4" id="KW-0159">Chromosome partition</keyword>
<proteinExistence type="predicted"/>
<dbReference type="SUPFAM" id="SSF48452">
    <property type="entry name" value="TPR-like"/>
    <property type="match status" value="1"/>
</dbReference>
<comment type="catalytic activity">
    <reaction evidence="1">
        <text>All bonds known to be hydrolyzed by this endopeptidase have arginine in P1 and an acidic residue in P4. P6 is often occupied by an acidic residue or by a hydroxy-amino-acid residue, the phosphorylation of which enhances cleavage.</text>
        <dbReference type="EC" id="3.4.22.49"/>
    </reaction>
</comment>
<evidence type="ECO:0000256" key="1">
    <source>
        <dbReference type="ARBA" id="ARBA00000451"/>
    </source>
</evidence>
<feature type="region of interest" description="Disordered" evidence="5">
    <location>
        <begin position="92"/>
        <end position="125"/>
    </location>
</feature>
<dbReference type="Gene3D" id="1.25.40.10">
    <property type="entry name" value="Tetratricopeptide repeat domain"/>
    <property type="match status" value="1"/>
</dbReference>
<dbReference type="Proteomes" id="UP000037136">
    <property type="component" value="Unassembled WGS sequence"/>
</dbReference>
<dbReference type="PROSITE" id="PS51700">
    <property type="entry name" value="SEPARIN"/>
    <property type="match status" value="1"/>
</dbReference>
<feature type="compositionally biased region" description="Polar residues" evidence="5">
    <location>
        <begin position="46"/>
        <end position="65"/>
    </location>
</feature>
<dbReference type="InterPro" id="IPR030397">
    <property type="entry name" value="SEPARIN_core_dom"/>
</dbReference>
<comment type="caution">
    <text evidence="7">The sequence shown here is derived from an EMBL/GenBank/DDBJ whole genome shotgun (WGS) entry which is preliminary data.</text>
</comment>
<dbReference type="GO" id="GO:0044732">
    <property type="term" value="C:mitotic spindle pole body"/>
    <property type="evidence" value="ECO:0007669"/>
    <property type="project" value="TreeGrafter"/>
</dbReference>
<evidence type="ECO:0000256" key="4">
    <source>
        <dbReference type="ARBA" id="ARBA00022829"/>
    </source>
</evidence>
<protein>
    <recommendedName>
        <fullName evidence="2">separase</fullName>
        <ecNumber evidence="2">3.4.22.49</ecNumber>
    </recommendedName>
</protein>
<evidence type="ECO:0000313" key="7">
    <source>
        <dbReference type="EMBL" id="PFH61016.1"/>
    </source>
</evidence>
<feature type="region of interest" description="Disordered" evidence="5">
    <location>
        <begin position="1430"/>
        <end position="1450"/>
    </location>
</feature>
<feature type="domain" description="Peptidase C50" evidence="6">
    <location>
        <begin position="1872"/>
        <end position="1969"/>
    </location>
</feature>
<dbReference type="GO" id="GO:0005634">
    <property type="term" value="C:nucleus"/>
    <property type="evidence" value="ECO:0007669"/>
    <property type="project" value="InterPro"/>
</dbReference>
<dbReference type="STRING" id="268505.A0A2A9PJL4"/>
<dbReference type="GO" id="GO:0006508">
    <property type="term" value="P:proteolysis"/>
    <property type="evidence" value="ECO:0007669"/>
    <property type="project" value="InterPro"/>
</dbReference>
<dbReference type="InterPro" id="IPR011990">
    <property type="entry name" value="TPR-like_helical_dom_sf"/>
</dbReference>